<gene>
    <name evidence="3" type="ORF">ACFQ4A_13655</name>
</gene>
<dbReference type="SMART" id="SM00858">
    <property type="entry name" value="SAF"/>
    <property type="match status" value="1"/>
</dbReference>
<sequence>MKSSIFKTVIALVIAATAGGGFFVFAQPPEGKTVYIAGQDITKGHTIDTSMIRKMTVHSEANVPAIDIESMIGKKAANNIQEGEWITPAVVTAETDSDKSHYTLTLPAVQAGGPLLEAGTEVNIWENAGDTEQSRKILSNVLVSQVVSNENSSDGNVTVVLALDEADISVVSTAQQRSGVFFTTGNVTRSASR</sequence>
<dbReference type="EMBL" id="JBHTNH010000028">
    <property type="protein sequence ID" value="MFD1362700.1"/>
    <property type="molecule type" value="Genomic_DNA"/>
</dbReference>
<keyword evidence="4" id="KW-1185">Reference proteome</keyword>
<dbReference type="InterPro" id="IPR057736">
    <property type="entry name" value="SAF_PseI/NeuA/NeuB"/>
</dbReference>
<comment type="caution">
    <text evidence="3">The sequence shown here is derived from an EMBL/GenBank/DDBJ whole genome shotgun (WGS) entry which is preliminary data.</text>
</comment>
<name>A0ABW3ZWA4_9BACI</name>
<keyword evidence="1" id="KW-0732">Signal</keyword>
<dbReference type="SUPFAM" id="SSF51269">
    <property type="entry name" value="AFP III-like domain"/>
    <property type="match status" value="1"/>
</dbReference>
<dbReference type="Proteomes" id="UP001597178">
    <property type="component" value="Unassembled WGS sequence"/>
</dbReference>
<evidence type="ECO:0000313" key="3">
    <source>
        <dbReference type="EMBL" id="MFD1362700.1"/>
    </source>
</evidence>
<dbReference type="CDD" id="cd11615">
    <property type="entry name" value="SAF_NeuB_like"/>
    <property type="match status" value="1"/>
</dbReference>
<dbReference type="RefSeq" id="WP_382401507.1">
    <property type="nucleotide sequence ID" value="NZ_JBHTNH010000028.1"/>
</dbReference>
<organism evidence="3 4">
    <name type="scientific">Lentibacillus salinarum</name>
    <dbReference type="NCBI Taxonomy" id="446820"/>
    <lineage>
        <taxon>Bacteria</taxon>
        <taxon>Bacillati</taxon>
        <taxon>Bacillota</taxon>
        <taxon>Bacilli</taxon>
        <taxon>Bacillales</taxon>
        <taxon>Bacillaceae</taxon>
        <taxon>Lentibacillus</taxon>
    </lineage>
</organism>
<feature type="domain" description="SAF" evidence="2">
    <location>
        <begin position="32"/>
        <end position="92"/>
    </location>
</feature>
<dbReference type="InterPro" id="IPR013974">
    <property type="entry name" value="SAF"/>
</dbReference>
<dbReference type="Gene3D" id="3.90.1210.10">
    <property type="entry name" value="Antifreeze-like/N-acetylneuraminic acid synthase C-terminal domain"/>
    <property type="match status" value="1"/>
</dbReference>
<dbReference type="Pfam" id="PF08666">
    <property type="entry name" value="SAF"/>
    <property type="match status" value="1"/>
</dbReference>
<feature type="chain" id="PRO_5046833306" evidence="1">
    <location>
        <begin position="27"/>
        <end position="193"/>
    </location>
</feature>
<protein>
    <submittedName>
        <fullName evidence="3">SAF domain-containing protein</fullName>
    </submittedName>
</protein>
<dbReference type="InterPro" id="IPR036732">
    <property type="entry name" value="AFP_Neu5c_C_sf"/>
</dbReference>
<reference evidence="4" key="1">
    <citation type="journal article" date="2019" name="Int. J. Syst. Evol. Microbiol.">
        <title>The Global Catalogue of Microorganisms (GCM) 10K type strain sequencing project: providing services to taxonomists for standard genome sequencing and annotation.</title>
        <authorList>
            <consortium name="The Broad Institute Genomics Platform"/>
            <consortium name="The Broad Institute Genome Sequencing Center for Infectious Disease"/>
            <person name="Wu L."/>
            <person name="Ma J."/>
        </authorList>
    </citation>
    <scope>NUCLEOTIDE SEQUENCE [LARGE SCALE GENOMIC DNA]</scope>
    <source>
        <strain evidence="4">CCUG 54822</strain>
    </source>
</reference>
<evidence type="ECO:0000259" key="2">
    <source>
        <dbReference type="SMART" id="SM00858"/>
    </source>
</evidence>
<evidence type="ECO:0000256" key="1">
    <source>
        <dbReference type="SAM" id="SignalP"/>
    </source>
</evidence>
<feature type="signal peptide" evidence="1">
    <location>
        <begin position="1"/>
        <end position="26"/>
    </location>
</feature>
<proteinExistence type="predicted"/>
<accession>A0ABW3ZWA4</accession>
<evidence type="ECO:0000313" key="4">
    <source>
        <dbReference type="Proteomes" id="UP001597178"/>
    </source>
</evidence>